<feature type="region of interest" description="Disordered" evidence="1">
    <location>
        <begin position="80"/>
        <end position="100"/>
    </location>
</feature>
<feature type="region of interest" description="Disordered" evidence="1">
    <location>
        <begin position="20"/>
        <end position="50"/>
    </location>
</feature>
<dbReference type="Pfam" id="PF12146">
    <property type="entry name" value="Hydrolase_4"/>
    <property type="match status" value="1"/>
</dbReference>
<protein>
    <recommendedName>
        <fullName evidence="2">Serine aminopeptidase S33 domain-containing protein</fullName>
    </recommendedName>
</protein>
<dbReference type="PANTHER" id="PTHR43358:SF4">
    <property type="entry name" value="ALPHA_BETA HYDROLASE FOLD-1 DOMAIN-CONTAINING PROTEIN"/>
    <property type="match status" value="1"/>
</dbReference>
<dbReference type="Gene3D" id="3.40.50.1820">
    <property type="entry name" value="alpha/beta hydrolase"/>
    <property type="match status" value="1"/>
</dbReference>
<dbReference type="InterPro" id="IPR052920">
    <property type="entry name" value="DNA-binding_regulatory"/>
</dbReference>
<dbReference type="InterPro" id="IPR029058">
    <property type="entry name" value="AB_hydrolase_fold"/>
</dbReference>
<feature type="domain" description="Serine aminopeptidase S33" evidence="2">
    <location>
        <begin position="437"/>
        <end position="658"/>
    </location>
</feature>
<gene>
    <name evidence="3" type="ORF">C9374_007918</name>
</gene>
<evidence type="ECO:0000256" key="1">
    <source>
        <dbReference type="SAM" id="MobiDB-lite"/>
    </source>
</evidence>
<dbReference type="InterPro" id="IPR022742">
    <property type="entry name" value="Hydrolase_4"/>
</dbReference>
<feature type="compositionally biased region" description="Low complexity" evidence="1">
    <location>
        <begin position="20"/>
        <end position="49"/>
    </location>
</feature>
<dbReference type="RefSeq" id="XP_044546032.1">
    <property type="nucleotide sequence ID" value="XM_044697936.1"/>
</dbReference>
<keyword evidence="4" id="KW-1185">Reference proteome</keyword>
<proteinExistence type="predicted"/>
<name>A0AA88GL48_NAELO</name>
<feature type="region of interest" description="Disordered" evidence="1">
    <location>
        <begin position="124"/>
        <end position="153"/>
    </location>
</feature>
<accession>A0AA88GL48</accession>
<dbReference type="GeneID" id="68100372"/>
<evidence type="ECO:0000313" key="4">
    <source>
        <dbReference type="Proteomes" id="UP000816034"/>
    </source>
</evidence>
<feature type="compositionally biased region" description="Polar residues" evidence="1">
    <location>
        <begin position="124"/>
        <end position="147"/>
    </location>
</feature>
<evidence type="ECO:0000259" key="2">
    <source>
        <dbReference type="Pfam" id="PF12146"/>
    </source>
</evidence>
<comment type="caution">
    <text evidence="3">The sequence shown here is derived from an EMBL/GenBank/DDBJ whole genome shotgun (WGS) entry which is preliminary data.</text>
</comment>
<dbReference type="PANTHER" id="PTHR43358">
    <property type="entry name" value="ALPHA/BETA-HYDROLASE"/>
    <property type="match status" value="1"/>
</dbReference>
<organism evidence="3 4">
    <name type="scientific">Naegleria lovaniensis</name>
    <name type="common">Amoeba</name>
    <dbReference type="NCBI Taxonomy" id="51637"/>
    <lineage>
        <taxon>Eukaryota</taxon>
        <taxon>Discoba</taxon>
        <taxon>Heterolobosea</taxon>
        <taxon>Tetramitia</taxon>
        <taxon>Eutetramitia</taxon>
        <taxon>Vahlkampfiidae</taxon>
        <taxon>Naegleria</taxon>
    </lineage>
</organism>
<dbReference type="AlphaFoldDB" id="A0AA88GL48"/>
<sequence>MLHPSAATSAATLVASSSSSLFVPTTTSTSNTNHSSNFNTRNHNSNNRRGVWHQRVGSYNSSTTTSTSNGMTHQALSNHVSSKNNNSALHQGSSNKTNHQLPHIWSHEDLSYFFNHVLQTVQPKIPSSSSPGDETNTQSLIPSSSGATTTNVPTTTRKRLLSFSWFESSTSHHRQEQQTQNDTPILERSASTPQLLSHLPNPMVGGGRKKKATLVASCAVCSVSTSIFLMAMITFLLSNLFMHPVAYMAVSSKQHILMSKDGDTYRKITHSSNMPEELMQFPDNTIMGNSDEENHLGARPHSSTAGGVGIGLVHSGNRMIDVSRFHLLKSDHHVASNPMETNKQDSSFFSQSTSLPELSSLLNSHLEVHPPFANLEHEKGMKGSHRERLIDYIEALPYKNDPWIDFKLPYKNVTFSSVFDSSMKLRSWYIPASNIESNKAVILVHGAFYDRRDVLEHVPYIHKLGVHILLFDMINHGVSDGDNGCALACREWMGVIGAVDYLEGIIPNLEVAVMGTSTGGASSIIAASQDPRIKAVIAENPFADRILQIRDVLEVALYKNGWSHQLPKFMSSVIEVIGNYIPSSFIKVVSVLVNWRMCDFRMGNHYHTAEAVKEMSQPMLLIHSKTDKVVHFKHSEIIRSSAVGHVEFWVVEDAPHSCIHRHLQNDFEDRVVAFLQKHLLGSNTEAANTLPNSNTN</sequence>
<dbReference type="EMBL" id="PYSW02000031">
    <property type="protein sequence ID" value="KAG2378770.1"/>
    <property type="molecule type" value="Genomic_DNA"/>
</dbReference>
<dbReference type="SUPFAM" id="SSF53474">
    <property type="entry name" value="alpha/beta-Hydrolases"/>
    <property type="match status" value="1"/>
</dbReference>
<dbReference type="Proteomes" id="UP000816034">
    <property type="component" value="Unassembled WGS sequence"/>
</dbReference>
<reference evidence="3 4" key="1">
    <citation type="journal article" date="2018" name="BMC Genomics">
        <title>The genome of Naegleria lovaniensis, the basis for a comparative approach to unravel pathogenicity factors of the human pathogenic amoeba N. fowleri.</title>
        <authorList>
            <person name="Liechti N."/>
            <person name="Schurch N."/>
            <person name="Bruggmann R."/>
            <person name="Wittwer M."/>
        </authorList>
    </citation>
    <scope>NUCLEOTIDE SEQUENCE [LARGE SCALE GENOMIC DNA]</scope>
    <source>
        <strain evidence="3 4">ATCC 30569</strain>
    </source>
</reference>
<evidence type="ECO:0000313" key="3">
    <source>
        <dbReference type="EMBL" id="KAG2378770.1"/>
    </source>
</evidence>